<dbReference type="GO" id="GO:0000166">
    <property type="term" value="F:nucleotide binding"/>
    <property type="evidence" value="ECO:0007669"/>
    <property type="project" value="InterPro"/>
</dbReference>
<evidence type="ECO:0000259" key="2">
    <source>
        <dbReference type="Pfam" id="PF22725"/>
    </source>
</evidence>
<evidence type="ECO:0008006" key="5">
    <source>
        <dbReference type="Google" id="ProtNLM"/>
    </source>
</evidence>
<dbReference type="Pfam" id="PF01408">
    <property type="entry name" value="GFO_IDH_MocA"/>
    <property type="match status" value="1"/>
</dbReference>
<dbReference type="InterPro" id="IPR036291">
    <property type="entry name" value="NAD(P)-bd_dom_sf"/>
</dbReference>
<organism evidence="3 4">
    <name type="scientific">Candidatus Nealsonbacteria bacterium CG_4_10_14_0_2_um_filter_39_15</name>
    <dbReference type="NCBI Taxonomy" id="1974681"/>
    <lineage>
        <taxon>Bacteria</taxon>
        <taxon>Candidatus Nealsoniibacteriota</taxon>
    </lineage>
</organism>
<dbReference type="InterPro" id="IPR055170">
    <property type="entry name" value="GFO_IDH_MocA-like_dom"/>
</dbReference>
<reference evidence="4" key="1">
    <citation type="submission" date="2017-09" db="EMBL/GenBank/DDBJ databases">
        <title>Depth-based differentiation of microbial function through sediment-hosted aquifers and enrichment of novel symbionts in the deep terrestrial subsurface.</title>
        <authorList>
            <person name="Probst A.J."/>
            <person name="Ladd B."/>
            <person name="Jarett J.K."/>
            <person name="Geller-Mcgrath D.E."/>
            <person name="Sieber C.M.K."/>
            <person name="Emerson J.B."/>
            <person name="Anantharaman K."/>
            <person name="Thomas B.C."/>
            <person name="Malmstrom R."/>
            <person name="Stieglmeier M."/>
            <person name="Klingl A."/>
            <person name="Woyke T."/>
            <person name="Ryan C.M."/>
            <person name="Banfield J.F."/>
        </authorList>
    </citation>
    <scope>NUCLEOTIDE SEQUENCE [LARGE SCALE GENOMIC DNA]</scope>
</reference>
<gene>
    <name evidence="3" type="ORF">COX91_02795</name>
</gene>
<dbReference type="PANTHER" id="PTHR43249:SF1">
    <property type="entry name" value="D-GLUCOSIDE 3-DEHYDROGENASE"/>
    <property type="match status" value="1"/>
</dbReference>
<comment type="caution">
    <text evidence="3">The sequence shown here is derived from an EMBL/GenBank/DDBJ whole genome shotgun (WGS) entry which is preliminary data.</text>
</comment>
<dbReference type="InterPro" id="IPR000683">
    <property type="entry name" value="Gfo/Idh/MocA-like_OxRdtase_N"/>
</dbReference>
<evidence type="ECO:0000313" key="4">
    <source>
        <dbReference type="Proteomes" id="UP000230081"/>
    </source>
</evidence>
<dbReference type="Gene3D" id="3.40.50.720">
    <property type="entry name" value="NAD(P)-binding Rossmann-like Domain"/>
    <property type="match status" value="1"/>
</dbReference>
<evidence type="ECO:0000259" key="1">
    <source>
        <dbReference type="Pfam" id="PF01408"/>
    </source>
</evidence>
<evidence type="ECO:0000313" key="3">
    <source>
        <dbReference type="EMBL" id="PIZ87951.1"/>
    </source>
</evidence>
<sequence>MQMDKIKVGIIGSLSFIAEKHIEALKNLESDFDFYGVCDLDENRIRDQAFKYEIPFWTDYKEMLEYSEIDLYVVAVPNHLHRKIGQDVAKAGKDALIEKPITTNLRDADKLIKIFKKKKRNLFVMLQMRFHPALCMVKQAIDEGKLGRILGSSLNIFWFRSGEYFQKSTWKGVKKLEGGSLLNQGIHYIDIMQWLVGPVESVFARIFTLFHKIETEDTVQAILKFKNPAGESGIYSGAGGASGTLNFNIFTYPKNFECSLTIFGTQGTIKIGGEKMQEIKFWDVKNYPMPPIKKTAYILQTYVYADIAQSLRRGLRAEISGGEARKSLEIIEAIYRSAKENKEIRFPL</sequence>
<dbReference type="Gene3D" id="3.30.360.10">
    <property type="entry name" value="Dihydrodipicolinate Reductase, domain 2"/>
    <property type="match status" value="1"/>
</dbReference>
<protein>
    <recommendedName>
        <fullName evidence="5">Gfo/Idh/MocA family oxidoreductase</fullName>
    </recommendedName>
</protein>
<dbReference type="Pfam" id="PF22725">
    <property type="entry name" value="GFO_IDH_MocA_C3"/>
    <property type="match status" value="1"/>
</dbReference>
<dbReference type="AlphaFoldDB" id="A0A2M7UVE8"/>
<proteinExistence type="predicted"/>
<dbReference type="SUPFAM" id="SSF51735">
    <property type="entry name" value="NAD(P)-binding Rossmann-fold domains"/>
    <property type="match status" value="1"/>
</dbReference>
<accession>A0A2M7UVE8</accession>
<feature type="domain" description="GFO/IDH/MocA-like oxidoreductase" evidence="2">
    <location>
        <begin position="137"/>
        <end position="269"/>
    </location>
</feature>
<dbReference type="PANTHER" id="PTHR43249">
    <property type="entry name" value="UDP-N-ACETYL-2-AMINO-2-DEOXY-D-GLUCURONATE OXIDASE"/>
    <property type="match status" value="1"/>
</dbReference>
<dbReference type="Proteomes" id="UP000230081">
    <property type="component" value="Unassembled WGS sequence"/>
</dbReference>
<dbReference type="EMBL" id="PFPA01000069">
    <property type="protein sequence ID" value="PIZ87951.1"/>
    <property type="molecule type" value="Genomic_DNA"/>
</dbReference>
<dbReference type="InterPro" id="IPR052515">
    <property type="entry name" value="Gfo/Idh/MocA_Oxidoreductase"/>
</dbReference>
<feature type="domain" description="Gfo/Idh/MocA-like oxidoreductase N-terminal" evidence="1">
    <location>
        <begin position="6"/>
        <end position="124"/>
    </location>
</feature>
<dbReference type="SUPFAM" id="SSF55347">
    <property type="entry name" value="Glyceraldehyde-3-phosphate dehydrogenase-like, C-terminal domain"/>
    <property type="match status" value="1"/>
</dbReference>
<name>A0A2M7UVE8_9BACT</name>